<dbReference type="EMBL" id="GBRH01217760">
    <property type="protein sequence ID" value="JAD80135.1"/>
    <property type="molecule type" value="Transcribed_RNA"/>
</dbReference>
<name>A0A0A9D3D3_ARUDO</name>
<reference evidence="1" key="2">
    <citation type="journal article" date="2015" name="Data Brief">
        <title>Shoot transcriptome of the giant reed, Arundo donax.</title>
        <authorList>
            <person name="Barrero R.A."/>
            <person name="Guerrero F.D."/>
            <person name="Moolhuijzen P."/>
            <person name="Goolsby J.A."/>
            <person name="Tidwell J."/>
            <person name="Bellgard S.E."/>
            <person name="Bellgard M.I."/>
        </authorList>
    </citation>
    <scope>NUCLEOTIDE SEQUENCE</scope>
    <source>
        <tissue evidence="1">Shoot tissue taken approximately 20 cm above the soil surface</tissue>
    </source>
</reference>
<sequence>MLSKAESVPNSPYLLTLINTSNPPIERKEALKYGENMIYSRCIVVISTLNYWLSDIVYP</sequence>
<organism evidence="1">
    <name type="scientific">Arundo donax</name>
    <name type="common">Giant reed</name>
    <name type="synonym">Donax arundinaceus</name>
    <dbReference type="NCBI Taxonomy" id="35708"/>
    <lineage>
        <taxon>Eukaryota</taxon>
        <taxon>Viridiplantae</taxon>
        <taxon>Streptophyta</taxon>
        <taxon>Embryophyta</taxon>
        <taxon>Tracheophyta</taxon>
        <taxon>Spermatophyta</taxon>
        <taxon>Magnoliopsida</taxon>
        <taxon>Liliopsida</taxon>
        <taxon>Poales</taxon>
        <taxon>Poaceae</taxon>
        <taxon>PACMAD clade</taxon>
        <taxon>Arundinoideae</taxon>
        <taxon>Arundineae</taxon>
        <taxon>Arundo</taxon>
    </lineage>
</organism>
<evidence type="ECO:0000313" key="1">
    <source>
        <dbReference type="EMBL" id="JAD80135.1"/>
    </source>
</evidence>
<accession>A0A0A9D3D3</accession>
<protein>
    <submittedName>
        <fullName evidence="1">Uncharacterized protein</fullName>
    </submittedName>
</protein>
<reference evidence="1" key="1">
    <citation type="submission" date="2014-09" db="EMBL/GenBank/DDBJ databases">
        <authorList>
            <person name="Magalhaes I.L.F."/>
            <person name="Oliveira U."/>
            <person name="Santos F.R."/>
            <person name="Vidigal T.H.D.A."/>
            <person name="Brescovit A.D."/>
            <person name="Santos A.J."/>
        </authorList>
    </citation>
    <scope>NUCLEOTIDE SEQUENCE</scope>
    <source>
        <tissue evidence="1">Shoot tissue taken approximately 20 cm above the soil surface</tissue>
    </source>
</reference>
<dbReference type="AlphaFoldDB" id="A0A0A9D3D3"/>
<proteinExistence type="predicted"/>